<keyword evidence="2" id="KW-1277">Toxin-antitoxin system</keyword>
<dbReference type="KEGG" id="sgi:SGRAN_3912"/>
<dbReference type="NCBIfam" id="TIGR02385">
    <property type="entry name" value="RelE_StbE"/>
    <property type="match status" value="1"/>
</dbReference>
<evidence type="ECO:0000256" key="1">
    <source>
        <dbReference type="ARBA" id="ARBA00006226"/>
    </source>
</evidence>
<dbReference type="RefSeq" id="WP_067111433.1">
    <property type="nucleotide sequence ID" value="NZ_CP012199.1"/>
</dbReference>
<evidence type="ECO:0000313" key="3">
    <source>
        <dbReference type="EMBL" id="AMG76243.1"/>
    </source>
</evidence>
<protein>
    <submittedName>
        <fullName evidence="3">Addiction module toxin, RelE/StbE family</fullName>
    </submittedName>
</protein>
<evidence type="ECO:0000313" key="4">
    <source>
        <dbReference type="Proteomes" id="UP000058599"/>
    </source>
</evidence>
<comment type="similarity">
    <text evidence="1">Belongs to the RelE toxin family.</text>
</comment>
<reference evidence="3 4" key="1">
    <citation type="journal article" date="2016" name="BMC Genomics">
        <title>Genomic analysis of the nitrate-respiring Sphingopyxis granuli (formerly Sphingomonas macrogoltabida) strain TFA.</title>
        <authorList>
            <person name="Garcia-Romero I."/>
            <person name="Perez-Pulido A.J."/>
            <person name="Gonzalez-Flores Y.E."/>
            <person name="Reyes-Ramirez F."/>
            <person name="Santero E."/>
            <person name="Floriano B."/>
        </authorList>
    </citation>
    <scope>NUCLEOTIDE SEQUENCE [LARGE SCALE GENOMIC DNA]</scope>
    <source>
        <strain evidence="3 4">TFA</strain>
    </source>
</reference>
<gene>
    <name evidence="3" type="primary">pasB</name>
    <name evidence="3" type="ORF">SGRAN_3912</name>
</gene>
<accession>A0AA86GNI6</accession>
<dbReference type="SUPFAM" id="SSF143011">
    <property type="entry name" value="RelE-like"/>
    <property type="match status" value="1"/>
</dbReference>
<dbReference type="InterPro" id="IPR007712">
    <property type="entry name" value="RelE/ParE_toxin"/>
</dbReference>
<dbReference type="InterPro" id="IPR035093">
    <property type="entry name" value="RelE/ParE_toxin_dom_sf"/>
</dbReference>
<proteinExistence type="inferred from homology"/>
<dbReference type="Gene3D" id="3.30.2310.20">
    <property type="entry name" value="RelE-like"/>
    <property type="match status" value="1"/>
</dbReference>
<dbReference type="AlphaFoldDB" id="A0AA86GNI6"/>
<dbReference type="EMBL" id="CP012199">
    <property type="protein sequence ID" value="AMG76243.1"/>
    <property type="molecule type" value="Genomic_DNA"/>
</dbReference>
<evidence type="ECO:0000256" key="2">
    <source>
        <dbReference type="ARBA" id="ARBA00022649"/>
    </source>
</evidence>
<keyword evidence="4" id="KW-1185">Reference proteome</keyword>
<organism evidence="3 4">
    <name type="scientific">Sphingopyxis granuli</name>
    <dbReference type="NCBI Taxonomy" id="267128"/>
    <lineage>
        <taxon>Bacteria</taxon>
        <taxon>Pseudomonadati</taxon>
        <taxon>Pseudomonadota</taxon>
        <taxon>Alphaproteobacteria</taxon>
        <taxon>Sphingomonadales</taxon>
        <taxon>Sphingomonadaceae</taxon>
        <taxon>Sphingopyxis</taxon>
    </lineage>
</organism>
<dbReference type="PANTHER" id="PTHR35601">
    <property type="entry name" value="TOXIN RELE"/>
    <property type="match status" value="1"/>
</dbReference>
<dbReference type="Proteomes" id="UP000058599">
    <property type="component" value="Chromosome"/>
</dbReference>
<name>A0AA86GNI6_9SPHN</name>
<sequence>MAWTLEFDAAARRQLRKLPRSAGERILVGLEQVAALENPRQRGKALVGERTGYWRYRIGDYRVIAKIEDGRMVILVVAIGHRREIYRRA</sequence>
<dbReference type="PANTHER" id="PTHR35601:SF1">
    <property type="entry name" value="TOXIN RELE"/>
    <property type="match status" value="1"/>
</dbReference>
<dbReference type="Pfam" id="PF05016">
    <property type="entry name" value="ParE_toxin"/>
    <property type="match status" value="1"/>
</dbReference>